<dbReference type="RefSeq" id="WP_091114105.1">
    <property type="nucleotide sequence ID" value="NZ_FOWQ01000008.1"/>
</dbReference>
<evidence type="ECO:0000256" key="1">
    <source>
        <dbReference type="ARBA" id="ARBA00008791"/>
    </source>
</evidence>
<proteinExistence type="inferred from homology"/>
<dbReference type="EMBL" id="FOWQ01000008">
    <property type="protein sequence ID" value="SFP77572.1"/>
    <property type="molecule type" value="Genomic_DNA"/>
</dbReference>
<evidence type="ECO:0000313" key="4">
    <source>
        <dbReference type="Proteomes" id="UP000198857"/>
    </source>
</evidence>
<name>A0A1I5T3D4_9ACTN</name>
<evidence type="ECO:0000313" key="3">
    <source>
        <dbReference type="EMBL" id="SFP77572.1"/>
    </source>
</evidence>
<accession>A0A1I5T3D4</accession>
<organism evidence="3 4">
    <name type="scientific">Geodermatophilus dictyosporus</name>
    <dbReference type="NCBI Taxonomy" id="1523247"/>
    <lineage>
        <taxon>Bacteria</taxon>
        <taxon>Bacillati</taxon>
        <taxon>Actinomycetota</taxon>
        <taxon>Actinomycetes</taxon>
        <taxon>Geodermatophilales</taxon>
        <taxon>Geodermatophilaceae</taxon>
        <taxon>Geodermatophilus</taxon>
    </lineage>
</organism>
<feature type="domain" description="UspA" evidence="2">
    <location>
        <begin position="19"/>
        <end position="152"/>
    </location>
</feature>
<dbReference type="Gene3D" id="3.40.50.620">
    <property type="entry name" value="HUPs"/>
    <property type="match status" value="2"/>
</dbReference>
<dbReference type="InterPro" id="IPR006016">
    <property type="entry name" value="UspA"/>
</dbReference>
<reference evidence="4" key="1">
    <citation type="submission" date="2016-10" db="EMBL/GenBank/DDBJ databases">
        <authorList>
            <person name="Varghese N."/>
            <person name="Submissions S."/>
        </authorList>
    </citation>
    <scope>NUCLEOTIDE SEQUENCE [LARGE SCALE GENOMIC DNA]</scope>
    <source>
        <strain evidence="4">DSM 44208</strain>
    </source>
</reference>
<gene>
    <name evidence="3" type="ORF">SAMN05660464_4210</name>
</gene>
<dbReference type="Pfam" id="PF00582">
    <property type="entry name" value="Usp"/>
    <property type="match status" value="2"/>
</dbReference>
<dbReference type="InterPro" id="IPR014729">
    <property type="entry name" value="Rossmann-like_a/b/a_fold"/>
</dbReference>
<comment type="similarity">
    <text evidence="1">Belongs to the universal stress protein A family.</text>
</comment>
<protein>
    <submittedName>
        <fullName evidence="3">Nucleotide-binding universal stress protein, UspA family</fullName>
    </submittedName>
</protein>
<dbReference type="STRING" id="1523247.SAMN05660464_4210"/>
<dbReference type="Proteomes" id="UP000198857">
    <property type="component" value="Unassembled WGS sequence"/>
</dbReference>
<dbReference type="SUPFAM" id="SSF52402">
    <property type="entry name" value="Adenine nucleotide alpha hydrolases-like"/>
    <property type="match status" value="2"/>
</dbReference>
<sequence>MLDDDGRSTGAFPGSGGRRPVVVGLGPGAADGDALVWAAAEAAVRQVPLRIVHVVPHRFVLDPCGVLLSVDGLPGVTAAAAEVVEAALARVRSVASELSLSGCVLAGAPVPLLLSESREAGLLVLGGRSRHPAGRVWARVAARACCPVVVVRDRPRVPAGPSRPSVVVGVEATGSCAPALGFAFAAATQRGVPVTAVHAWGADVPADLEGACGAPAVAEAEAREVLERALAPLRRRFPDVPVHRRVPCTDPAAAVVAASSGAALVVVGSRRLGPLRRRLARSVSREVVLRAPAPVAVVGADRVEYRVPPAPGARRQVLRRTRARPGG</sequence>
<dbReference type="OrthoDB" id="3174546at2"/>
<dbReference type="PANTHER" id="PTHR46268">
    <property type="entry name" value="STRESS RESPONSE PROTEIN NHAX"/>
    <property type="match status" value="1"/>
</dbReference>
<dbReference type="AlphaFoldDB" id="A0A1I5T3D4"/>
<evidence type="ECO:0000259" key="2">
    <source>
        <dbReference type="Pfam" id="PF00582"/>
    </source>
</evidence>
<keyword evidence="4" id="KW-1185">Reference proteome</keyword>
<dbReference type="PANTHER" id="PTHR46268:SF27">
    <property type="entry name" value="UNIVERSAL STRESS PROTEIN RV2623"/>
    <property type="match status" value="1"/>
</dbReference>
<feature type="domain" description="UspA" evidence="2">
    <location>
        <begin position="166"/>
        <end position="298"/>
    </location>
</feature>